<sequence length="167" mass="18032">MNPGCLSGAGRAHNHQRETREREGCNPLCHRRALCGPGEVGVGSVWGLCSLSHLQGLCRSALGSEEGGVSCDGNYRRTKARQEGVTLKGCPVHFINHHLTTKLQQSNLGRAVKIDIQDLALLYDRSCYRNQDPGLQLPPCSATTPWAGRQVNQPSAAPRDLAPPAET</sequence>
<accession>A0A9Q1E4F3</accession>
<reference evidence="2" key="1">
    <citation type="journal article" date="2023" name="Science">
        <title>Genome structures resolve the early diversification of teleost fishes.</title>
        <authorList>
            <person name="Parey E."/>
            <person name="Louis A."/>
            <person name="Montfort J."/>
            <person name="Bouchez O."/>
            <person name="Roques C."/>
            <person name="Iampietro C."/>
            <person name="Lluch J."/>
            <person name="Castinel A."/>
            <person name="Donnadieu C."/>
            <person name="Desvignes T."/>
            <person name="Floi Bucao C."/>
            <person name="Jouanno E."/>
            <person name="Wen M."/>
            <person name="Mejri S."/>
            <person name="Dirks R."/>
            <person name="Jansen H."/>
            <person name="Henkel C."/>
            <person name="Chen W.J."/>
            <person name="Zahm M."/>
            <person name="Cabau C."/>
            <person name="Klopp C."/>
            <person name="Thompson A.W."/>
            <person name="Robinson-Rechavi M."/>
            <person name="Braasch I."/>
            <person name="Lecointre G."/>
            <person name="Bobe J."/>
            <person name="Postlethwait J.H."/>
            <person name="Berthelot C."/>
            <person name="Roest Crollius H."/>
            <person name="Guiguen Y."/>
        </authorList>
    </citation>
    <scope>NUCLEOTIDE SEQUENCE</scope>
    <source>
        <strain evidence="2">WJC10195</strain>
    </source>
</reference>
<dbReference type="AlphaFoldDB" id="A0A9Q1E4F3"/>
<dbReference type="Proteomes" id="UP001152622">
    <property type="component" value="Unassembled WGS sequence"/>
</dbReference>
<evidence type="ECO:0000313" key="3">
    <source>
        <dbReference type="Proteomes" id="UP001152622"/>
    </source>
</evidence>
<protein>
    <submittedName>
        <fullName evidence="2">Uncharacterized protein</fullName>
    </submittedName>
</protein>
<feature type="region of interest" description="Disordered" evidence="1">
    <location>
        <begin position="145"/>
        <end position="167"/>
    </location>
</feature>
<organism evidence="2 3">
    <name type="scientific">Synaphobranchus kaupii</name>
    <name type="common">Kaup's arrowtooth eel</name>
    <dbReference type="NCBI Taxonomy" id="118154"/>
    <lineage>
        <taxon>Eukaryota</taxon>
        <taxon>Metazoa</taxon>
        <taxon>Chordata</taxon>
        <taxon>Craniata</taxon>
        <taxon>Vertebrata</taxon>
        <taxon>Euteleostomi</taxon>
        <taxon>Actinopterygii</taxon>
        <taxon>Neopterygii</taxon>
        <taxon>Teleostei</taxon>
        <taxon>Anguilliformes</taxon>
        <taxon>Synaphobranchidae</taxon>
        <taxon>Synaphobranchus</taxon>
    </lineage>
</organism>
<evidence type="ECO:0000313" key="2">
    <source>
        <dbReference type="EMBL" id="KAJ8332059.1"/>
    </source>
</evidence>
<keyword evidence="3" id="KW-1185">Reference proteome</keyword>
<proteinExistence type="predicted"/>
<dbReference type="EMBL" id="JAINUF010000049">
    <property type="protein sequence ID" value="KAJ8332059.1"/>
    <property type="molecule type" value="Genomic_DNA"/>
</dbReference>
<gene>
    <name evidence="2" type="ORF">SKAU_G00429580</name>
</gene>
<comment type="caution">
    <text evidence="2">The sequence shown here is derived from an EMBL/GenBank/DDBJ whole genome shotgun (WGS) entry which is preliminary data.</text>
</comment>
<name>A0A9Q1E4F3_SYNKA</name>
<evidence type="ECO:0000256" key="1">
    <source>
        <dbReference type="SAM" id="MobiDB-lite"/>
    </source>
</evidence>